<organism evidence="1">
    <name type="scientific">marine sediment metagenome</name>
    <dbReference type="NCBI Taxonomy" id="412755"/>
    <lineage>
        <taxon>unclassified sequences</taxon>
        <taxon>metagenomes</taxon>
        <taxon>ecological metagenomes</taxon>
    </lineage>
</organism>
<dbReference type="AlphaFoldDB" id="X0U0W2"/>
<name>X0U0W2_9ZZZZ</name>
<accession>X0U0W2</accession>
<sequence>MAILKLWTIPTEARAATPSFPIQNISRVVGSTMSRELMDIGKARCQILPIKLPVVKSFFLMILTSWCNDIDYDSVKREKLF</sequence>
<proteinExistence type="predicted"/>
<dbReference type="EMBL" id="BARS01011199">
    <property type="protein sequence ID" value="GAF99438.1"/>
    <property type="molecule type" value="Genomic_DNA"/>
</dbReference>
<reference evidence="1" key="1">
    <citation type="journal article" date="2014" name="Front. Microbiol.">
        <title>High frequency of phylogenetically diverse reductive dehalogenase-homologous genes in deep subseafloor sedimentary metagenomes.</title>
        <authorList>
            <person name="Kawai M."/>
            <person name="Futagami T."/>
            <person name="Toyoda A."/>
            <person name="Takaki Y."/>
            <person name="Nishi S."/>
            <person name="Hori S."/>
            <person name="Arai W."/>
            <person name="Tsubouchi T."/>
            <person name="Morono Y."/>
            <person name="Uchiyama I."/>
            <person name="Ito T."/>
            <person name="Fujiyama A."/>
            <person name="Inagaki F."/>
            <person name="Takami H."/>
        </authorList>
    </citation>
    <scope>NUCLEOTIDE SEQUENCE</scope>
    <source>
        <strain evidence="1">Expedition CK06-06</strain>
    </source>
</reference>
<feature type="non-terminal residue" evidence="1">
    <location>
        <position position="81"/>
    </location>
</feature>
<comment type="caution">
    <text evidence="1">The sequence shown here is derived from an EMBL/GenBank/DDBJ whole genome shotgun (WGS) entry which is preliminary data.</text>
</comment>
<evidence type="ECO:0000313" key="1">
    <source>
        <dbReference type="EMBL" id="GAF99438.1"/>
    </source>
</evidence>
<gene>
    <name evidence="1" type="ORF">S01H1_20462</name>
</gene>
<protein>
    <submittedName>
        <fullName evidence="1">Uncharacterized protein</fullName>
    </submittedName>
</protein>